<dbReference type="Pfam" id="PF00005">
    <property type="entry name" value="ABC_tran"/>
    <property type="match status" value="1"/>
</dbReference>
<dbReference type="InterPro" id="IPR027417">
    <property type="entry name" value="P-loop_NTPase"/>
</dbReference>
<dbReference type="SMART" id="SM00382">
    <property type="entry name" value="AAA"/>
    <property type="match status" value="1"/>
</dbReference>
<dbReference type="InterPro" id="IPR003593">
    <property type="entry name" value="AAA+_ATPase"/>
</dbReference>
<organism evidence="5 6">
    <name type="scientific">Clostridium cavendishii DSM 21758</name>
    <dbReference type="NCBI Taxonomy" id="1121302"/>
    <lineage>
        <taxon>Bacteria</taxon>
        <taxon>Bacillati</taxon>
        <taxon>Bacillota</taxon>
        <taxon>Clostridia</taxon>
        <taxon>Eubacteriales</taxon>
        <taxon>Clostridiaceae</taxon>
        <taxon>Clostridium</taxon>
    </lineage>
</organism>
<dbReference type="SUPFAM" id="SSF52540">
    <property type="entry name" value="P-loop containing nucleoside triphosphate hydrolases"/>
    <property type="match status" value="1"/>
</dbReference>
<dbReference type="PANTHER" id="PTHR42939:SF1">
    <property type="entry name" value="ABC TRANSPORTER ATP-BINDING PROTEIN ALBC-RELATED"/>
    <property type="match status" value="1"/>
</dbReference>
<dbReference type="GO" id="GO:0016887">
    <property type="term" value="F:ATP hydrolysis activity"/>
    <property type="evidence" value="ECO:0007669"/>
    <property type="project" value="InterPro"/>
</dbReference>
<keyword evidence="1" id="KW-0813">Transport</keyword>
<name>A0A1M6CY10_9CLOT</name>
<evidence type="ECO:0000259" key="4">
    <source>
        <dbReference type="PROSITE" id="PS50893"/>
    </source>
</evidence>
<dbReference type="OrthoDB" id="9804819at2"/>
<evidence type="ECO:0000256" key="2">
    <source>
        <dbReference type="ARBA" id="ARBA00022741"/>
    </source>
</evidence>
<evidence type="ECO:0000256" key="1">
    <source>
        <dbReference type="ARBA" id="ARBA00022448"/>
    </source>
</evidence>
<sequence length="229" mass="25993">MNVLEIKDVNKSFREKKVLKDISIDLESGSILGLLGPNGSGKTTILKSIAGLYEINSGSILVDGKTVGKETKGIVSFLPDKPIIPSNMKVSEAINYFKNFFEDFNEEKAINILTRFYIPLYTKLDRLSKGDNEKVHLALTLAREAKLYLLDEPLVGLDPKAREEMVEVILENFNEGSSVIVSTHLVRDVERLFDKVCFIKNGEVFMLEDAEDIRYRNNMSIEEFFKEVY</sequence>
<dbReference type="PANTHER" id="PTHR42939">
    <property type="entry name" value="ABC TRANSPORTER ATP-BINDING PROTEIN ALBC-RELATED"/>
    <property type="match status" value="1"/>
</dbReference>
<dbReference type="EMBL" id="FQZB01000004">
    <property type="protein sequence ID" value="SHI65850.1"/>
    <property type="molecule type" value="Genomic_DNA"/>
</dbReference>
<feature type="domain" description="ABC transporter" evidence="4">
    <location>
        <begin position="4"/>
        <end position="226"/>
    </location>
</feature>
<keyword evidence="6" id="KW-1185">Reference proteome</keyword>
<gene>
    <name evidence="5" type="ORF">SAMN02745163_00585</name>
</gene>
<evidence type="ECO:0000313" key="5">
    <source>
        <dbReference type="EMBL" id="SHI65850.1"/>
    </source>
</evidence>
<dbReference type="STRING" id="1121302.SAMN02745163_00585"/>
<dbReference type="Proteomes" id="UP000184310">
    <property type="component" value="Unassembled WGS sequence"/>
</dbReference>
<dbReference type="InterPro" id="IPR051782">
    <property type="entry name" value="ABC_Transporter_VariousFunc"/>
</dbReference>
<dbReference type="RefSeq" id="WP_072985116.1">
    <property type="nucleotide sequence ID" value="NZ_FQZB01000004.1"/>
</dbReference>
<dbReference type="AlphaFoldDB" id="A0A1M6CY10"/>
<proteinExistence type="predicted"/>
<accession>A0A1M6CY10</accession>
<dbReference type="PROSITE" id="PS50893">
    <property type="entry name" value="ABC_TRANSPORTER_2"/>
    <property type="match status" value="1"/>
</dbReference>
<evidence type="ECO:0000313" key="6">
    <source>
        <dbReference type="Proteomes" id="UP000184310"/>
    </source>
</evidence>
<dbReference type="GO" id="GO:0005524">
    <property type="term" value="F:ATP binding"/>
    <property type="evidence" value="ECO:0007669"/>
    <property type="project" value="UniProtKB-KW"/>
</dbReference>
<keyword evidence="2" id="KW-0547">Nucleotide-binding</keyword>
<keyword evidence="3 5" id="KW-0067">ATP-binding</keyword>
<protein>
    <submittedName>
        <fullName evidence="5">ABC-2 type transport system ATP-binding protein</fullName>
    </submittedName>
</protein>
<evidence type="ECO:0000256" key="3">
    <source>
        <dbReference type="ARBA" id="ARBA00022840"/>
    </source>
</evidence>
<dbReference type="CDD" id="cd03230">
    <property type="entry name" value="ABC_DR_subfamily_A"/>
    <property type="match status" value="1"/>
</dbReference>
<reference evidence="5 6" key="1">
    <citation type="submission" date="2016-11" db="EMBL/GenBank/DDBJ databases">
        <authorList>
            <person name="Jaros S."/>
            <person name="Januszkiewicz K."/>
            <person name="Wedrychowicz H."/>
        </authorList>
    </citation>
    <scope>NUCLEOTIDE SEQUENCE [LARGE SCALE GENOMIC DNA]</scope>
    <source>
        <strain evidence="5 6">DSM 21758</strain>
    </source>
</reference>
<dbReference type="InterPro" id="IPR003439">
    <property type="entry name" value="ABC_transporter-like_ATP-bd"/>
</dbReference>
<dbReference type="Gene3D" id="3.40.50.300">
    <property type="entry name" value="P-loop containing nucleotide triphosphate hydrolases"/>
    <property type="match status" value="1"/>
</dbReference>